<protein>
    <submittedName>
        <fullName evidence="1">Uncharacterized protein</fullName>
    </submittedName>
</protein>
<dbReference type="InterPro" id="IPR003961">
    <property type="entry name" value="FN3_dom"/>
</dbReference>
<reference evidence="1" key="2">
    <citation type="submission" date="2017-10" db="EMBL/GenBank/DDBJ databases">
        <title>Ladona fulva Genome sequencing and assembly.</title>
        <authorList>
            <person name="Murali S."/>
            <person name="Richards S."/>
            <person name="Bandaranaike D."/>
            <person name="Bellair M."/>
            <person name="Blankenburg K."/>
            <person name="Chao H."/>
            <person name="Dinh H."/>
            <person name="Doddapaneni H."/>
            <person name="Dugan-Rocha S."/>
            <person name="Elkadiri S."/>
            <person name="Gnanaolivu R."/>
            <person name="Hernandez B."/>
            <person name="Skinner E."/>
            <person name="Javaid M."/>
            <person name="Lee S."/>
            <person name="Li M."/>
            <person name="Ming W."/>
            <person name="Munidasa M."/>
            <person name="Muniz J."/>
            <person name="Nguyen L."/>
            <person name="Hughes D."/>
            <person name="Osuji N."/>
            <person name="Pu L.-L."/>
            <person name="Puazo M."/>
            <person name="Qu C."/>
            <person name="Quiroz J."/>
            <person name="Raj R."/>
            <person name="Weissenberger G."/>
            <person name="Xin Y."/>
            <person name="Zou X."/>
            <person name="Han Y."/>
            <person name="Worley K."/>
            <person name="Muzny D."/>
            <person name="Gibbs R."/>
        </authorList>
    </citation>
    <scope>NUCLEOTIDE SEQUENCE</scope>
    <source>
        <strain evidence="1">Sampled in the wild</strain>
    </source>
</reference>
<proteinExistence type="predicted"/>
<comment type="caution">
    <text evidence="1">The sequence shown here is derived from an EMBL/GenBank/DDBJ whole genome shotgun (WGS) entry which is preliminary data.</text>
</comment>
<dbReference type="Gene3D" id="2.60.40.10">
    <property type="entry name" value="Immunoglobulins"/>
    <property type="match status" value="1"/>
</dbReference>
<dbReference type="AlphaFoldDB" id="A0A8K0K1G4"/>
<dbReference type="Proteomes" id="UP000792457">
    <property type="component" value="Unassembled WGS sequence"/>
</dbReference>
<gene>
    <name evidence="1" type="ORF">J437_LFUL006044</name>
</gene>
<dbReference type="OrthoDB" id="6138780at2759"/>
<dbReference type="CDD" id="cd00063">
    <property type="entry name" value="FN3"/>
    <property type="match status" value="1"/>
</dbReference>
<organism evidence="1 2">
    <name type="scientific">Ladona fulva</name>
    <name type="common">Scarce chaser dragonfly</name>
    <name type="synonym">Libellula fulva</name>
    <dbReference type="NCBI Taxonomy" id="123851"/>
    <lineage>
        <taxon>Eukaryota</taxon>
        <taxon>Metazoa</taxon>
        <taxon>Ecdysozoa</taxon>
        <taxon>Arthropoda</taxon>
        <taxon>Hexapoda</taxon>
        <taxon>Insecta</taxon>
        <taxon>Pterygota</taxon>
        <taxon>Palaeoptera</taxon>
        <taxon>Odonata</taxon>
        <taxon>Epiprocta</taxon>
        <taxon>Anisoptera</taxon>
        <taxon>Libelluloidea</taxon>
        <taxon>Libellulidae</taxon>
        <taxon>Ladona</taxon>
    </lineage>
</organism>
<dbReference type="InterPro" id="IPR013783">
    <property type="entry name" value="Ig-like_fold"/>
</dbReference>
<reference evidence="1" key="1">
    <citation type="submission" date="2013-04" db="EMBL/GenBank/DDBJ databases">
        <authorList>
            <person name="Qu J."/>
            <person name="Murali S.C."/>
            <person name="Bandaranaike D."/>
            <person name="Bellair M."/>
            <person name="Blankenburg K."/>
            <person name="Chao H."/>
            <person name="Dinh H."/>
            <person name="Doddapaneni H."/>
            <person name="Downs B."/>
            <person name="Dugan-Rocha S."/>
            <person name="Elkadiri S."/>
            <person name="Gnanaolivu R.D."/>
            <person name="Hernandez B."/>
            <person name="Javaid M."/>
            <person name="Jayaseelan J.C."/>
            <person name="Lee S."/>
            <person name="Li M."/>
            <person name="Ming W."/>
            <person name="Munidasa M."/>
            <person name="Muniz J."/>
            <person name="Nguyen L."/>
            <person name="Ongeri F."/>
            <person name="Osuji N."/>
            <person name="Pu L.-L."/>
            <person name="Puazo M."/>
            <person name="Qu C."/>
            <person name="Quiroz J."/>
            <person name="Raj R."/>
            <person name="Weissenberger G."/>
            <person name="Xin Y."/>
            <person name="Zou X."/>
            <person name="Han Y."/>
            <person name="Richards S."/>
            <person name="Worley K."/>
            <person name="Muzny D."/>
            <person name="Gibbs R."/>
        </authorList>
    </citation>
    <scope>NUCLEOTIDE SEQUENCE</scope>
    <source>
        <strain evidence="1">Sampled in the wild</strain>
    </source>
</reference>
<name>A0A8K0K1G4_LADFU</name>
<dbReference type="EMBL" id="KZ308256">
    <property type="protein sequence ID" value="KAG8225882.1"/>
    <property type="molecule type" value="Genomic_DNA"/>
</dbReference>
<evidence type="ECO:0000313" key="1">
    <source>
        <dbReference type="EMBL" id="KAG8225882.1"/>
    </source>
</evidence>
<evidence type="ECO:0000313" key="2">
    <source>
        <dbReference type="Proteomes" id="UP000792457"/>
    </source>
</evidence>
<accession>A0A8K0K1G4</accession>
<dbReference type="InterPro" id="IPR036116">
    <property type="entry name" value="FN3_sf"/>
</dbReference>
<dbReference type="SUPFAM" id="SSF49265">
    <property type="entry name" value="Fibronectin type III"/>
    <property type="match status" value="1"/>
</dbReference>
<sequence length="96" mass="10901">MFKPIYLNKEFLTIIGKFFSKIEKNKLGALYPHLTSCSKTCRHHKTHTITGLETYTQYLVSLQVFNPEGPGPLTTVLVMTDEGVWLGIFLGQKARI</sequence>
<keyword evidence="2" id="KW-1185">Reference proteome</keyword>